<gene>
    <name evidence="2" type="ORF">PILCRDRAFT_7985</name>
</gene>
<reference evidence="3" key="2">
    <citation type="submission" date="2015-01" db="EMBL/GenBank/DDBJ databases">
        <title>Evolutionary Origins and Diversification of the Mycorrhizal Mutualists.</title>
        <authorList>
            <consortium name="DOE Joint Genome Institute"/>
            <consortium name="Mycorrhizal Genomics Consortium"/>
            <person name="Kohler A."/>
            <person name="Kuo A."/>
            <person name="Nagy L.G."/>
            <person name="Floudas D."/>
            <person name="Copeland A."/>
            <person name="Barry K.W."/>
            <person name="Cichocki N."/>
            <person name="Veneault-Fourrey C."/>
            <person name="LaButti K."/>
            <person name="Lindquist E.A."/>
            <person name="Lipzen A."/>
            <person name="Lundell T."/>
            <person name="Morin E."/>
            <person name="Murat C."/>
            <person name="Riley R."/>
            <person name="Ohm R."/>
            <person name="Sun H."/>
            <person name="Tunlid A."/>
            <person name="Henrissat B."/>
            <person name="Grigoriev I.V."/>
            <person name="Hibbett D.S."/>
            <person name="Martin F."/>
        </authorList>
    </citation>
    <scope>NUCLEOTIDE SEQUENCE [LARGE SCALE GENOMIC DNA]</scope>
    <source>
        <strain evidence="3">F 1598</strain>
    </source>
</reference>
<sequence>MFQKLNLPISEASIHAIPQVMMLSPKDVASLLLWVNSGTWLGDFDRLPKLTSAAMGGVVYCQAWMLLYKKMICLHNLFPDGSGNRLITSEYATLRLVETEMKERIAAESNALAGNTGDGSGTGGPPLSDSLKGSQSGPSAGDNDEDIEMSAVGSADMTDLLHHLEEAKNAVENNLVALEEAEQAEDAVLTQLKSGIQEYRAAVTRHLLAVHCAVKGKTCTT</sequence>
<protein>
    <submittedName>
        <fullName evidence="2">Uncharacterized protein</fullName>
    </submittedName>
</protein>
<dbReference type="EMBL" id="KN832994">
    <property type="protein sequence ID" value="KIM82642.1"/>
    <property type="molecule type" value="Genomic_DNA"/>
</dbReference>
<evidence type="ECO:0000256" key="1">
    <source>
        <dbReference type="SAM" id="MobiDB-lite"/>
    </source>
</evidence>
<organism evidence="2 3">
    <name type="scientific">Piloderma croceum (strain F 1598)</name>
    <dbReference type="NCBI Taxonomy" id="765440"/>
    <lineage>
        <taxon>Eukaryota</taxon>
        <taxon>Fungi</taxon>
        <taxon>Dikarya</taxon>
        <taxon>Basidiomycota</taxon>
        <taxon>Agaricomycotina</taxon>
        <taxon>Agaricomycetes</taxon>
        <taxon>Agaricomycetidae</taxon>
        <taxon>Atheliales</taxon>
        <taxon>Atheliaceae</taxon>
        <taxon>Piloderma</taxon>
    </lineage>
</organism>
<dbReference type="HOGENOM" id="CLU_1251082_0_0_1"/>
<dbReference type="InParanoid" id="A0A0C3BZ62"/>
<proteinExistence type="predicted"/>
<feature type="region of interest" description="Disordered" evidence="1">
    <location>
        <begin position="110"/>
        <end position="146"/>
    </location>
</feature>
<evidence type="ECO:0000313" key="3">
    <source>
        <dbReference type="Proteomes" id="UP000054166"/>
    </source>
</evidence>
<evidence type="ECO:0000313" key="2">
    <source>
        <dbReference type="EMBL" id="KIM82642.1"/>
    </source>
</evidence>
<dbReference type="AlphaFoldDB" id="A0A0C3BZ62"/>
<reference evidence="2 3" key="1">
    <citation type="submission" date="2014-04" db="EMBL/GenBank/DDBJ databases">
        <authorList>
            <consortium name="DOE Joint Genome Institute"/>
            <person name="Kuo A."/>
            <person name="Tarkka M."/>
            <person name="Buscot F."/>
            <person name="Kohler A."/>
            <person name="Nagy L.G."/>
            <person name="Floudas D."/>
            <person name="Copeland A."/>
            <person name="Barry K.W."/>
            <person name="Cichocki N."/>
            <person name="Veneault-Fourrey C."/>
            <person name="LaButti K."/>
            <person name="Lindquist E.A."/>
            <person name="Lipzen A."/>
            <person name="Lundell T."/>
            <person name="Morin E."/>
            <person name="Murat C."/>
            <person name="Sun H."/>
            <person name="Tunlid A."/>
            <person name="Henrissat B."/>
            <person name="Grigoriev I.V."/>
            <person name="Hibbett D.S."/>
            <person name="Martin F."/>
            <person name="Nordberg H.P."/>
            <person name="Cantor M.N."/>
            <person name="Hua S.X."/>
        </authorList>
    </citation>
    <scope>NUCLEOTIDE SEQUENCE [LARGE SCALE GENOMIC DNA]</scope>
    <source>
        <strain evidence="2 3">F 1598</strain>
    </source>
</reference>
<name>A0A0C3BZ62_PILCF</name>
<dbReference type="Proteomes" id="UP000054166">
    <property type="component" value="Unassembled WGS sequence"/>
</dbReference>
<accession>A0A0C3BZ62</accession>
<keyword evidence="3" id="KW-1185">Reference proteome</keyword>